<organism evidence="2 3">
    <name type="scientific">Lasius platythorax</name>
    <dbReference type="NCBI Taxonomy" id="488582"/>
    <lineage>
        <taxon>Eukaryota</taxon>
        <taxon>Metazoa</taxon>
        <taxon>Ecdysozoa</taxon>
        <taxon>Arthropoda</taxon>
        <taxon>Hexapoda</taxon>
        <taxon>Insecta</taxon>
        <taxon>Pterygota</taxon>
        <taxon>Neoptera</taxon>
        <taxon>Endopterygota</taxon>
        <taxon>Hymenoptera</taxon>
        <taxon>Apocrita</taxon>
        <taxon>Aculeata</taxon>
        <taxon>Formicoidea</taxon>
        <taxon>Formicidae</taxon>
        <taxon>Formicinae</taxon>
        <taxon>Lasius</taxon>
        <taxon>Lasius</taxon>
    </lineage>
</organism>
<reference evidence="2" key="1">
    <citation type="submission" date="2024-04" db="EMBL/GenBank/DDBJ databases">
        <authorList>
            <consortium name="Molecular Ecology Group"/>
        </authorList>
    </citation>
    <scope>NUCLEOTIDE SEQUENCE</scope>
</reference>
<accession>A0AAV2NFH9</accession>
<dbReference type="AlphaFoldDB" id="A0AAV2NFH9"/>
<evidence type="ECO:0000313" key="2">
    <source>
        <dbReference type="EMBL" id="CAL1678951.1"/>
    </source>
</evidence>
<feature type="compositionally biased region" description="Basic and acidic residues" evidence="1">
    <location>
        <begin position="34"/>
        <end position="46"/>
    </location>
</feature>
<proteinExistence type="predicted"/>
<evidence type="ECO:0000313" key="3">
    <source>
        <dbReference type="Proteomes" id="UP001497644"/>
    </source>
</evidence>
<keyword evidence="3" id="KW-1185">Reference proteome</keyword>
<dbReference type="Gene3D" id="3.30.160.60">
    <property type="entry name" value="Classic Zinc Finger"/>
    <property type="match status" value="1"/>
</dbReference>
<protein>
    <recommendedName>
        <fullName evidence="4">C2H2-type domain-containing protein</fullName>
    </recommendedName>
</protein>
<name>A0AAV2NFH9_9HYME</name>
<dbReference type="SUPFAM" id="SSF57667">
    <property type="entry name" value="beta-beta-alpha zinc fingers"/>
    <property type="match status" value="1"/>
</dbReference>
<dbReference type="Proteomes" id="UP001497644">
    <property type="component" value="Chromosome 15"/>
</dbReference>
<evidence type="ECO:0008006" key="4">
    <source>
        <dbReference type="Google" id="ProtNLM"/>
    </source>
</evidence>
<dbReference type="EMBL" id="OZ034838">
    <property type="protein sequence ID" value="CAL1678951.1"/>
    <property type="molecule type" value="Genomic_DNA"/>
</dbReference>
<dbReference type="InterPro" id="IPR036236">
    <property type="entry name" value="Znf_C2H2_sf"/>
</dbReference>
<evidence type="ECO:0000256" key="1">
    <source>
        <dbReference type="SAM" id="MobiDB-lite"/>
    </source>
</evidence>
<feature type="region of interest" description="Disordered" evidence="1">
    <location>
        <begin position="28"/>
        <end position="92"/>
    </location>
</feature>
<feature type="compositionally biased region" description="Acidic residues" evidence="1">
    <location>
        <begin position="47"/>
        <end position="89"/>
    </location>
</feature>
<gene>
    <name evidence="2" type="ORF">LPLAT_LOCUS4717</name>
</gene>
<sequence length="123" mass="14851">MIEKKWSSTRFKIQTPWNAARLHSNVPSKIINNEGRKETKPLIKEELDQEEGEEEEEEEKENAEEIKEEGENEGQEEEEMEEEKEEEEKKEDKKIYRCNICLYETTYKFNLKTHFQSAKHKKK</sequence>